<keyword evidence="2" id="KW-1185">Reference proteome</keyword>
<proteinExistence type="predicted"/>
<evidence type="ECO:0000313" key="1">
    <source>
        <dbReference type="EMBL" id="AHC54944.1"/>
    </source>
</evidence>
<gene>
    <name evidence="1" type="ORF">TNS_ORF226</name>
</gene>
<dbReference type="SUPFAM" id="SSF54277">
    <property type="entry name" value="CAD &amp; PB1 domains"/>
    <property type="match status" value="1"/>
</dbReference>
<dbReference type="EMBL" id="KF483846">
    <property type="protein sequence ID" value="AHC54944.1"/>
    <property type="molecule type" value="Genomic_DNA"/>
</dbReference>
<sequence>MSNFWVMKGNISLLWLKMFGTIGVKVRCDGQVFLVGINDFVSFKEYVESITGKPCDQFYFVDEDGDKINIKDTNSFSYFLESWNMETTLNIFCQKYIQNLFERRTFANLFLSKHGVP</sequence>
<reference evidence="1 2" key="1">
    <citation type="journal article" date="2014" name="Arch. Virol.">
        <title>Complete genome sequence of Tunisvirus, a new member of the proposed family Marseilleviridae.</title>
        <authorList>
            <person name="Aherfi S."/>
            <person name="Boughalmi M."/>
            <person name="Pagnier I."/>
            <person name="Fournous G."/>
            <person name="La Scola B."/>
            <person name="Raoult D."/>
            <person name="Colson P."/>
        </authorList>
    </citation>
    <scope>NUCLEOTIDE SEQUENCE [LARGE SCALE GENOMIC DNA]</scope>
    <source>
        <strain evidence="1 2">U484</strain>
    </source>
</reference>
<protein>
    <recommendedName>
        <fullName evidence="3">PB1 domain-containing protein</fullName>
    </recommendedName>
</protein>
<dbReference type="Proteomes" id="UP000232615">
    <property type="component" value="Segment"/>
</dbReference>
<evidence type="ECO:0008006" key="3">
    <source>
        <dbReference type="Google" id="ProtNLM"/>
    </source>
</evidence>
<evidence type="ECO:0000313" key="2">
    <source>
        <dbReference type="Proteomes" id="UP000232615"/>
    </source>
</evidence>
<organism evidence="1 2">
    <name type="scientific">Tunisvirus fontaine2</name>
    <dbReference type="NCBI Taxonomy" id="1421067"/>
    <lineage>
        <taxon>Viruses</taxon>
        <taxon>Varidnaviria</taxon>
        <taxon>Bamfordvirae</taxon>
        <taxon>Nucleocytoviricota</taxon>
        <taxon>Megaviricetes</taxon>
        <taxon>Pimascovirales</taxon>
        <taxon>Pimascovirales incertae sedis</taxon>
        <taxon>Marseilleviridae</taxon>
        <taxon>Losannavirus</taxon>
        <taxon>Losannavirus tunisense</taxon>
    </lineage>
</organism>
<accession>V9SGC9</accession>
<name>V9SGC9_9VIRU</name>